<dbReference type="InterPro" id="IPR002227">
    <property type="entry name" value="Tyrosinase_Cu-bd"/>
</dbReference>
<evidence type="ECO:0000313" key="9">
    <source>
        <dbReference type="EMBL" id="QOV44992.1"/>
    </source>
</evidence>
<dbReference type="PROSITE" id="PS00497">
    <property type="entry name" value="TYROSINASE_1"/>
    <property type="match status" value="1"/>
</dbReference>
<dbReference type="GO" id="GO:0046872">
    <property type="term" value="F:metal ion binding"/>
    <property type="evidence" value="ECO:0007669"/>
    <property type="project" value="UniProtKB-KW"/>
</dbReference>
<evidence type="ECO:0000256" key="5">
    <source>
        <dbReference type="ARBA" id="ARBA00023008"/>
    </source>
</evidence>
<dbReference type="Gene3D" id="1.10.1280.10">
    <property type="entry name" value="Di-copper center containing domain from catechol oxidase"/>
    <property type="match status" value="1"/>
</dbReference>
<gene>
    <name evidence="9" type="ORF">IPT68_03030</name>
</gene>
<reference evidence="9 10" key="1">
    <citation type="submission" date="2020-10" db="EMBL/GenBank/DDBJ databases">
        <title>Streptomyces chromofuscus complate genome analysis.</title>
        <authorList>
            <person name="Anwar N."/>
        </authorList>
    </citation>
    <scope>NUCLEOTIDE SEQUENCE [LARGE SCALE GENOMIC DNA]</scope>
    <source>
        <strain evidence="9 10">DSM 40273</strain>
    </source>
</reference>
<keyword evidence="10" id="KW-1185">Reference proteome</keyword>
<organism evidence="9 10">
    <name type="scientific">Streptomyces chromofuscus</name>
    <dbReference type="NCBI Taxonomy" id="42881"/>
    <lineage>
        <taxon>Bacteria</taxon>
        <taxon>Bacillati</taxon>
        <taxon>Actinomycetota</taxon>
        <taxon>Actinomycetes</taxon>
        <taxon>Kitasatosporales</taxon>
        <taxon>Streptomycetaceae</taxon>
        <taxon>Streptomyces</taxon>
    </lineage>
</organism>
<dbReference type="PANTHER" id="PTHR11474:SF126">
    <property type="entry name" value="TYROSINASE-LIKE PROTEIN TYR-1-RELATED"/>
    <property type="match status" value="1"/>
</dbReference>
<evidence type="ECO:0000256" key="3">
    <source>
        <dbReference type="ARBA" id="ARBA00022723"/>
    </source>
</evidence>
<proteinExistence type="inferred from homology"/>
<feature type="region of interest" description="Disordered" evidence="6">
    <location>
        <begin position="269"/>
        <end position="293"/>
    </location>
</feature>
<evidence type="ECO:0000256" key="4">
    <source>
        <dbReference type="ARBA" id="ARBA00023002"/>
    </source>
</evidence>
<evidence type="ECO:0000313" key="10">
    <source>
        <dbReference type="Proteomes" id="UP000594008"/>
    </source>
</evidence>
<dbReference type="InterPro" id="IPR008922">
    <property type="entry name" value="Di-copper_centre_dom_sf"/>
</dbReference>
<dbReference type="Pfam" id="PF00264">
    <property type="entry name" value="Tyrosinase"/>
    <property type="match status" value="1"/>
</dbReference>
<evidence type="ECO:0000259" key="7">
    <source>
        <dbReference type="PROSITE" id="PS00497"/>
    </source>
</evidence>
<dbReference type="KEGG" id="schf:IPT68_03030"/>
<comment type="similarity">
    <text evidence="2">Belongs to the tyrosinase family.</text>
</comment>
<dbReference type="RefSeq" id="WP_189700712.1">
    <property type="nucleotide sequence ID" value="NZ_BMTA01000020.1"/>
</dbReference>
<feature type="compositionally biased region" description="Basic and acidic residues" evidence="6">
    <location>
        <begin position="269"/>
        <end position="280"/>
    </location>
</feature>
<dbReference type="PRINTS" id="PR00092">
    <property type="entry name" value="TYROSINASE"/>
</dbReference>
<dbReference type="GO" id="GO:0016491">
    <property type="term" value="F:oxidoreductase activity"/>
    <property type="evidence" value="ECO:0007669"/>
    <property type="project" value="UniProtKB-KW"/>
</dbReference>
<evidence type="ECO:0000259" key="8">
    <source>
        <dbReference type="PROSITE" id="PS00498"/>
    </source>
</evidence>
<dbReference type="PROSITE" id="PS00498">
    <property type="entry name" value="TYROSINASE_2"/>
    <property type="match status" value="1"/>
</dbReference>
<keyword evidence="4" id="KW-0560">Oxidoreductase</keyword>
<dbReference type="AlphaFoldDB" id="A0A7M2T8U2"/>
<comment type="cofactor">
    <cofactor evidence="1">
        <name>Cu(2+)</name>
        <dbReference type="ChEBI" id="CHEBI:29036"/>
    </cofactor>
</comment>
<evidence type="ECO:0000256" key="6">
    <source>
        <dbReference type="SAM" id="MobiDB-lite"/>
    </source>
</evidence>
<evidence type="ECO:0000256" key="1">
    <source>
        <dbReference type="ARBA" id="ARBA00001973"/>
    </source>
</evidence>
<accession>A0A7M2T8U2</accession>
<protein>
    <submittedName>
        <fullName evidence="9">Tyrosinase family protein</fullName>
    </submittedName>
</protein>
<keyword evidence="5" id="KW-0186">Copper</keyword>
<dbReference type="Proteomes" id="UP000594008">
    <property type="component" value="Chromosome"/>
</dbReference>
<keyword evidence="3" id="KW-0479">Metal-binding</keyword>
<evidence type="ECO:0000256" key="2">
    <source>
        <dbReference type="ARBA" id="ARBA00009928"/>
    </source>
</evidence>
<sequence>MTVRKNQASLITDERRRFVAALLELKRSGRYDEFVTTHNAFVLGDTDNGERTGHRSPSFLPWHRRFLLDFELALQSVDASVALPYWDWTADRSVRSPLWGPDFLGGSGRARDGRVTDGPFSGASGNWPITVRVDGRTFLRRSLGTAVRELPTRAEVDSVLSMATYDMAPWNSASDGFRNHLEGWRGVNLHNRVHVWVGGQMATGVSPNDPVFWLHHAFVDKLWAEWQRLHPASGYVPAAGTPDVVDLNEPMKPWNDVTPADLLDHTAHYTFDTDARRPGDRGTPGRRGSLARP</sequence>
<dbReference type="PANTHER" id="PTHR11474">
    <property type="entry name" value="TYROSINASE FAMILY MEMBER"/>
    <property type="match status" value="1"/>
</dbReference>
<dbReference type="NCBIfam" id="NF047834">
    <property type="entry name" value="TyrosinaseMelC2"/>
    <property type="match status" value="1"/>
</dbReference>
<feature type="domain" description="Tyrosinase copper-binding" evidence="8">
    <location>
        <begin position="209"/>
        <end position="220"/>
    </location>
</feature>
<dbReference type="InterPro" id="IPR050316">
    <property type="entry name" value="Tyrosinase/Hemocyanin"/>
</dbReference>
<feature type="domain" description="Tyrosinase copper-binding" evidence="7">
    <location>
        <begin position="54"/>
        <end position="71"/>
    </location>
</feature>
<name>A0A7M2T8U2_STRCW</name>
<dbReference type="EMBL" id="CP063374">
    <property type="protein sequence ID" value="QOV44992.1"/>
    <property type="molecule type" value="Genomic_DNA"/>
</dbReference>
<dbReference type="SUPFAM" id="SSF48056">
    <property type="entry name" value="Di-copper centre-containing domain"/>
    <property type="match status" value="1"/>
</dbReference>